<keyword evidence="6 7" id="KW-0456">Lyase</keyword>
<dbReference type="PANTHER" id="PTHR21272:SF3">
    <property type="entry name" value="CATABOLIC 3-DEHYDROQUINASE"/>
    <property type="match status" value="1"/>
</dbReference>
<dbReference type="NCBIfam" id="NF003805">
    <property type="entry name" value="PRK05395.1-2"/>
    <property type="match status" value="1"/>
</dbReference>
<gene>
    <name evidence="7" type="primary">aroQ</name>
    <name evidence="8" type="ORF">OS242_09705</name>
</gene>
<dbReference type="Proteomes" id="UP001208017">
    <property type="component" value="Unassembled WGS sequence"/>
</dbReference>
<dbReference type="EC" id="4.2.1.10" evidence="5 7"/>
<dbReference type="InterPro" id="IPR001874">
    <property type="entry name" value="DHquinase_II"/>
</dbReference>
<comment type="function">
    <text evidence="7">Catalyzes a trans-dehydration via an enolate intermediate.</text>
</comment>
<dbReference type="EMBL" id="JAPMLT010000004">
    <property type="protein sequence ID" value="MCX7570236.1"/>
    <property type="molecule type" value="Genomic_DNA"/>
</dbReference>
<evidence type="ECO:0000256" key="3">
    <source>
        <dbReference type="ARBA" id="ARBA00011037"/>
    </source>
</evidence>
<evidence type="ECO:0000313" key="9">
    <source>
        <dbReference type="Proteomes" id="UP001208017"/>
    </source>
</evidence>
<dbReference type="RefSeq" id="WP_267151486.1">
    <property type="nucleotide sequence ID" value="NZ_JAPMLT010000004.1"/>
</dbReference>
<feature type="binding site" evidence="7">
    <location>
        <begin position="100"/>
        <end position="101"/>
    </location>
    <ligand>
        <name>substrate</name>
    </ligand>
</feature>
<evidence type="ECO:0000313" key="8">
    <source>
        <dbReference type="EMBL" id="MCX7570236.1"/>
    </source>
</evidence>
<evidence type="ECO:0000256" key="5">
    <source>
        <dbReference type="ARBA" id="ARBA00012060"/>
    </source>
</evidence>
<comment type="pathway">
    <text evidence="2 7">Metabolic intermediate biosynthesis; chorismate biosynthesis; chorismate from D-erythrose 4-phosphate and phosphoenolpyruvate: step 3/7.</text>
</comment>
<dbReference type="GO" id="GO:0003855">
    <property type="term" value="F:3-dehydroquinate dehydratase activity"/>
    <property type="evidence" value="ECO:0007669"/>
    <property type="project" value="UniProtKB-EC"/>
</dbReference>
<feature type="site" description="Transition state stabilizer" evidence="7">
    <location>
        <position position="18"/>
    </location>
</feature>
<dbReference type="CDD" id="cd00466">
    <property type="entry name" value="DHQase_II"/>
    <property type="match status" value="1"/>
</dbReference>
<evidence type="ECO:0000256" key="1">
    <source>
        <dbReference type="ARBA" id="ARBA00001864"/>
    </source>
</evidence>
<accession>A0ABT3X1B1</accession>
<dbReference type="SUPFAM" id="SSF52304">
    <property type="entry name" value="Type II 3-dehydroquinate dehydratase"/>
    <property type="match status" value="1"/>
</dbReference>
<keyword evidence="9" id="KW-1185">Reference proteome</keyword>
<dbReference type="Pfam" id="PF01220">
    <property type="entry name" value="DHquinase_II"/>
    <property type="match status" value="1"/>
</dbReference>
<dbReference type="NCBIfam" id="NF003807">
    <property type="entry name" value="PRK05395.1-4"/>
    <property type="match status" value="1"/>
</dbReference>
<evidence type="ECO:0000256" key="4">
    <source>
        <dbReference type="ARBA" id="ARBA00011193"/>
    </source>
</evidence>
<proteinExistence type="inferred from homology"/>
<name>A0ABT3X1B1_9BACL</name>
<sequence length="153" mass="16462">MYRIALVNGPNMNLLGKREVGVYGTETLEQLNRKLQALAAELGAELIPFQSNSEGAIIDFLHETGQTCDGIVINPASLSQSYPIAEAITGIQVPAVEVHMSNIYAREAWHSKSMIVPVCVGQVVGFGGGSYSLGLRGLLEHLRIQDTVRANNA</sequence>
<protein>
    <recommendedName>
        <fullName evidence="5 7">3-dehydroquinate dehydratase</fullName>
        <shortName evidence="7">3-dehydroquinase</shortName>
        <ecNumber evidence="5 7">4.2.1.10</ecNumber>
    </recommendedName>
    <alternativeName>
        <fullName evidence="7">Type II DHQase</fullName>
    </alternativeName>
</protein>
<dbReference type="HAMAP" id="MF_00169">
    <property type="entry name" value="AroQ"/>
    <property type="match status" value="1"/>
</dbReference>
<comment type="similarity">
    <text evidence="3 7">Belongs to the type-II 3-dehydroquinase family.</text>
</comment>
<feature type="binding site" evidence="7">
    <location>
        <position position="74"/>
    </location>
    <ligand>
        <name>substrate</name>
    </ligand>
</feature>
<comment type="catalytic activity">
    <reaction evidence="1 7">
        <text>3-dehydroquinate = 3-dehydroshikimate + H2O</text>
        <dbReference type="Rhea" id="RHEA:21096"/>
        <dbReference type="ChEBI" id="CHEBI:15377"/>
        <dbReference type="ChEBI" id="CHEBI:16630"/>
        <dbReference type="ChEBI" id="CHEBI:32364"/>
        <dbReference type="EC" id="4.2.1.10"/>
    </reaction>
</comment>
<evidence type="ECO:0000256" key="2">
    <source>
        <dbReference type="ARBA" id="ARBA00004902"/>
    </source>
</evidence>
<comment type="subunit">
    <text evidence="4 7">Homododecamer.</text>
</comment>
<evidence type="ECO:0000256" key="7">
    <source>
        <dbReference type="HAMAP-Rule" id="MF_00169"/>
    </source>
</evidence>
<comment type="caution">
    <text evidence="8">The sequence shown here is derived from an EMBL/GenBank/DDBJ whole genome shotgun (WGS) entry which is preliminary data.</text>
</comment>
<feature type="active site" description="Proton donor" evidence="7">
    <location>
        <position position="99"/>
    </location>
</feature>
<keyword evidence="7" id="KW-0057">Aromatic amino acid biosynthesis</keyword>
<dbReference type="PIRSF" id="PIRSF001399">
    <property type="entry name" value="DHquinase_II"/>
    <property type="match status" value="1"/>
</dbReference>
<comment type="caution">
    <text evidence="7">Lacks conserved residue(s) required for the propagation of feature annotation.</text>
</comment>
<dbReference type="Gene3D" id="3.40.50.9100">
    <property type="entry name" value="Dehydroquinase, class II"/>
    <property type="match status" value="1"/>
</dbReference>
<reference evidence="8 9" key="1">
    <citation type="submission" date="2022-11" db="EMBL/GenBank/DDBJ databases">
        <title>Study of microbial diversity in lake waters.</title>
        <authorList>
            <person name="Zhang J."/>
        </authorList>
    </citation>
    <scope>NUCLEOTIDE SEQUENCE [LARGE SCALE GENOMIC DNA]</scope>
    <source>
        <strain evidence="8 9">DT12</strain>
    </source>
</reference>
<organism evidence="8 9">
    <name type="scientific">Tumebacillus lacus</name>
    <dbReference type="NCBI Taxonomy" id="2995335"/>
    <lineage>
        <taxon>Bacteria</taxon>
        <taxon>Bacillati</taxon>
        <taxon>Bacillota</taxon>
        <taxon>Bacilli</taxon>
        <taxon>Bacillales</taxon>
        <taxon>Alicyclobacillaceae</taxon>
        <taxon>Tumebacillus</taxon>
    </lineage>
</organism>
<feature type="active site" description="Proton acceptor" evidence="7">
    <location>
        <position position="23"/>
    </location>
</feature>
<dbReference type="InterPro" id="IPR036441">
    <property type="entry name" value="DHquinase_II_sf"/>
</dbReference>
<dbReference type="PANTHER" id="PTHR21272">
    <property type="entry name" value="CATABOLIC 3-DEHYDROQUINASE"/>
    <property type="match status" value="1"/>
</dbReference>
<keyword evidence="7" id="KW-0028">Amino-acid biosynthesis</keyword>
<evidence type="ECO:0000256" key="6">
    <source>
        <dbReference type="ARBA" id="ARBA00023239"/>
    </source>
</evidence>